<accession>A0A0C2C5N3</accession>
<keyword evidence="1" id="KW-1133">Transmembrane helix</keyword>
<proteinExistence type="predicted"/>
<dbReference type="InterPro" id="IPR036719">
    <property type="entry name" value="Neuro-gated_channel_TM_sf"/>
</dbReference>
<feature type="non-terminal residue" evidence="2">
    <location>
        <position position="126"/>
    </location>
</feature>
<evidence type="ECO:0000313" key="3">
    <source>
        <dbReference type="Proteomes" id="UP000054047"/>
    </source>
</evidence>
<keyword evidence="1" id="KW-0472">Membrane</keyword>
<evidence type="ECO:0000256" key="1">
    <source>
        <dbReference type="SAM" id="Phobius"/>
    </source>
</evidence>
<feature type="transmembrane region" description="Helical" evidence="1">
    <location>
        <begin position="6"/>
        <end position="28"/>
    </location>
</feature>
<keyword evidence="1" id="KW-0812">Transmembrane</keyword>
<dbReference type="AlphaFoldDB" id="A0A0C2C5N3"/>
<name>A0A0C2C5N3_9BILA</name>
<dbReference type="SUPFAM" id="SSF90112">
    <property type="entry name" value="Neurotransmitter-gated ion-channel transmembrane pore"/>
    <property type="match status" value="1"/>
</dbReference>
<evidence type="ECO:0008006" key="4">
    <source>
        <dbReference type="Google" id="ProtNLM"/>
    </source>
</evidence>
<sequence>MKAIDVWMGACMMFVFGVMIEFTIVNYVQRQGKNSLRRSLTVPSHVDLPETSDPAISKRRPESFACRAHKVLQRFRGKEHRTLEEEDLMDHVIFNGTLYDALPGKTMDAAHDNNVFRVSPSPIHKN</sequence>
<organism evidence="2 3">
    <name type="scientific">Ancylostoma duodenale</name>
    <dbReference type="NCBI Taxonomy" id="51022"/>
    <lineage>
        <taxon>Eukaryota</taxon>
        <taxon>Metazoa</taxon>
        <taxon>Ecdysozoa</taxon>
        <taxon>Nematoda</taxon>
        <taxon>Chromadorea</taxon>
        <taxon>Rhabditida</taxon>
        <taxon>Rhabditina</taxon>
        <taxon>Rhabditomorpha</taxon>
        <taxon>Strongyloidea</taxon>
        <taxon>Ancylostomatidae</taxon>
        <taxon>Ancylostomatinae</taxon>
        <taxon>Ancylostoma</taxon>
    </lineage>
</organism>
<dbReference type="GO" id="GO:0016020">
    <property type="term" value="C:membrane"/>
    <property type="evidence" value="ECO:0007669"/>
    <property type="project" value="InterPro"/>
</dbReference>
<dbReference type="Proteomes" id="UP000054047">
    <property type="component" value="Unassembled WGS sequence"/>
</dbReference>
<evidence type="ECO:0000313" key="2">
    <source>
        <dbReference type="EMBL" id="KIH44997.1"/>
    </source>
</evidence>
<dbReference type="OrthoDB" id="442503at2759"/>
<protein>
    <recommendedName>
        <fullName evidence="4">Neurotransmitter-gated ion-channel transmembrane domain-containing protein</fullName>
    </recommendedName>
</protein>
<gene>
    <name evidence="2" type="ORF">ANCDUO_24967</name>
</gene>
<dbReference type="Gene3D" id="6.10.250.2810">
    <property type="match status" value="1"/>
</dbReference>
<dbReference type="EMBL" id="KN774448">
    <property type="protein sequence ID" value="KIH44997.1"/>
    <property type="molecule type" value="Genomic_DNA"/>
</dbReference>
<keyword evidence="3" id="KW-1185">Reference proteome</keyword>
<reference evidence="2 3" key="1">
    <citation type="submission" date="2013-12" db="EMBL/GenBank/DDBJ databases">
        <title>Draft genome of the parsitic nematode Ancylostoma duodenale.</title>
        <authorList>
            <person name="Mitreva M."/>
        </authorList>
    </citation>
    <scope>NUCLEOTIDE SEQUENCE [LARGE SCALE GENOMIC DNA]</scope>
    <source>
        <strain evidence="2 3">Zhejiang</strain>
    </source>
</reference>
<dbReference type="GO" id="GO:0006811">
    <property type="term" value="P:monoatomic ion transport"/>
    <property type="evidence" value="ECO:0007669"/>
    <property type="project" value="InterPro"/>
</dbReference>